<dbReference type="RefSeq" id="WP_245659473.1">
    <property type="nucleotide sequence ID" value="NZ_FNCE01000003.1"/>
</dbReference>
<dbReference type="InterPro" id="IPR027477">
    <property type="entry name" value="Succ_DH/fumarate_Rdtase_cat_sf"/>
</dbReference>
<dbReference type="STRING" id="1082479.SAMN05216241_10389"/>
<evidence type="ECO:0000256" key="3">
    <source>
        <dbReference type="ARBA" id="ARBA00008562"/>
    </source>
</evidence>
<dbReference type="GO" id="GO:0034628">
    <property type="term" value="P:'de novo' NAD+ biosynthetic process from L-aspartate"/>
    <property type="evidence" value="ECO:0007669"/>
    <property type="project" value="TreeGrafter"/>
</dbReference>
<sequence length="499" mass="50016">MADAPVIVVGAGAAGLATALHLAPLPVTVLTPASLGREAATGWAQGGLAAAVGPDDTPARHAADTEAVGGGLVDPAVARAVADAAPERIAWLDRLGTVFDRDDGGALALGLEAGHSRRRIVRAAGDGSGKAVLDALIAAVRAEPAITVREGAWAVRVLTGEAGVQGVALADGTVLPARAAVLACGGVGGLFAGTTTPLGACGQGLAMAARAGAGIRNAEFVQFHPTAMDLDADPLPLATEALRGEGVPLVDATGARVMARHPAGELAPRDAVARTVHECRAVGHAVYLDTPTQLGGDMPARFPRVTAACRAAGLDPVTRAIPVRPAAHFHIGGVAADLHGRTGVDGLYACGEAACTGLHGANRLASNGVIEGLATAPWVAEAIAASPPADARAPRAQVQPQAAADRAPLALRRLMERNCGPVRDGAGLAAAVDWLADRADRDDTALAALVIAEAARRRPETRGAHARRDAPDAEAIAGDSQLTLADVVPRSVGLEGCAA</sequence>
<keyword evidence="5" id="KW-0285">Flavoprotein</keyword>
<dbReference type="EMBL" id="FNCE01000003">
    <property type="protein sequence ID" value="SDF90238.1"/>
    <property type="molecule type" value="Genomic_DNA"/>
</dbReference>
<dbReference type="Pfam" id="PF00890">
    <property type="entry name" value="FAD_binding_2"/>
    <property type="match status" value="1"/>
</dbReference>
<dbReference type="InterPro" id="IPR036188">
    <property type="entry name" value="FAD/NAD-bd_sf"/>
</dbReference>
<dbReference type="EC" id="1.4.3.16" evidence="4"/>
<dbReference type="InterPro" id="IPR037099">
    <property type="entry name" value="Fum_R/Succ_DH_flav-like_C_sf"/>
</dbReference>
<dbReference type="SUPFAM" id="SSF51905">
    <property type="entry name" value="FAD/NAD(P)-binding domain"/>
    <property type="match status" value="1"/>
</dbReference>
<dbReference type="Gene3D" id="1.20.58.100">
    <property type="entry name" value="Fumarate reductase/succinate dehydrogenase flavoprotein-like, C-terminal domain"/>
    <property type="match status" value="1"/>
</dbReference>
<comment type="similarity">
    <text evidence="3">Belongs to the FAD-dependent oxidoreductase 2 family. NadB subfamily.</text>
</comment>
<dbReference type="SUPFAM" id="SSF56425">
    <property type="entry name" value="Succinate dehydrogenase/fumarate reductase flavoprotein, catalytic domain"/>
    <property type="match status" value="1"/>
</dbReference>
<dbReference type="AlphaFoldDB" id="A0A1G7PVF7"/>
<keyword evidence="6" id="KW-0662">Pyridine nucleotide biosynthesis</keyword>
<name>A0A1G7PVF7_9PROT</name>
<accession>A0A1G7PVF7</accession>
<evidence type="ECO:0000313" key="12">
    <source>
        <dbReference type="Proteomes" id="UP000199415"/>
    </source>
</evidence>
<dbReference type="InterPro" id="IPR005288">
    <property type="entry name" value="NadB"/>
</dbReference>
<evidence type="ECO:0000256" key="1">
    <source>
        <dbReference type="ARBA" id="ARBA00001974"/>
    </source>
</evidence>
<dbReference type="Gene3D" id="3.50.50.60">
    <property type="entry name" value="FAD/NAD(P)-binding domain"/>
    <property type="match status" value="1"/>
</dbReference>
<dbReference type="Gene3D" id="3.90.700.10">
    <property type="entry name" value="Succinate dehydrogenase/fumarate reductase flavoprotein, catalytic domain"/>
    <property type="match status" value="1"/>
</dbReference>
<organism evidence="11 12">
    <name type="scientific">Limimonas halophila</name>
    <dbReference type="NCBI Taxonomy" id="1082479"/>
    <lineage>
        <taxon>Bacteria</taxon>
        <taxon>Pseudomonadati</taxon>
        <taxon>Pseudomonadota</taxon>
        <taxon>Alphaproteobacteria</taxon>
        <taxon>Rhodospirillales</taxon>
        <taxon>Rhodovibrionaceae</taxon>
        <taxon>Limimonas</taxon>
    </lineage>
</organism>
<comment type="cofactor">
    <cofactor evidence="1">
        <name>FAD</name>
        <dbReference type="ChEBI" id="CHEBI:57692"/>
    </cofactor>
</comment>
<evidence type="ECO:0000256" key="9">
    <source>
        <dbReference type="ARBA" id="ARBA00048305"/>
    </source>
</evidence>
<keyword evidence="12" id="KW-1185">Reference proteome</keyword>
<dbReference type="PANTHER" id="PTHR42716">
    <property type="entry name" value="L-ASPARTATE OXIDASE"/>
    <property type="match status" value="1"/>
</dbReference>
<dbReference type="PANTHER" id="PTHR42716:SF2">
    <property type="entry name" value="L-ASPARTATE OXIDASE, CHLOROPLASTIC"/>
    <property type="match status" value="1"/>
</dbReference>
<evidence type="ECO:0000256" key="4">
    <source>
        <dbReference type="ARBA" id="ARBA00012173"/>
    </source>
</evidence>
<dbReference type="Proteomes" id="UP000199415">
    <property type="component" value="Unassembled WGS sequence"/>
</dbReference>
<evidence type="ECO:0000256" key="6">
    <source>
        <dbReference type="ARBA" id="ARBA00022642"/>
    </source>
</evidence>
<dbReference type="PRINTS" id="PR00368">
    <property type="entry name" value="FADPNR"/>
</dbReference>
<evidence type="ECO:0000256" key="7">
    <source>
        <dbReference type="ARBA" id="ARBA00022827"/>
    </source>
</evidence>
<dbReference type="SUPFAM" id="SSF46977">
    <property type="entry name" value="Succinate dehydrogenase/fumarate reductase flavoprotein C-terminal domain"/>
    <property type="match status" value="1"/>
</dbReference>
<dbReference type="InterPro" id="IPR003953">
    <property type="entry name" value="FAD-dep_OxRdtase_2_FAD-bd"/>
</dbReference>
<keyword evidence="7" id="KW-0274">FAD</keyword>
<evidence type="ECO:0000313" key="11">
    <source>
        <dbReference type="EMBL" id="SDF90238.1"/>
    </source>
</evidence>
<evidence type="ECO:0000259" key="10">
    <source>
        <dbReference type="Pfam" id="PF00890"/>
    </source>
</evidence>
<keyword evidence="8" id="KW-0560">Oxidoreductase</keyword>
<dbReference type="GO" id="GO:0008734">
    <property type="term" value="F:L-aspartate oxidase activity"/>
    <property type="evidence" value="ECO:0007669"/>
    <property type="project" value="UniProtKB-EC"/>
</dbReference>
<proteinExistence type="inferred from homology"/>
<comment type="pathway">
    <text evidence="2">Cofactor biosynthesis; NAD(+) biosynthesis; iminoaspartate from L-aspartate (oxidase route): step 1/1.</text>
</comment>
<feature type="domain" description="FAD-dependent oxidoreductase 2 FAD-binding" evidence="10">
    <location>
        <begin position="6"/>
        <end position="369"/>
    </location>
</feature>
<reference evidence="11 12" key="1">
    <citation type="submission" date="2016-10" db="EMBL/GenBank/DDBJ databases">
        <authorList>
            <person name="de Groot N.N."/>
        </authorList>
    </citation>
    <scope>NUCLEOTIDE SEQUENCE [LARGE SCALE GENOMIC DNA]</scope>
    <source>
        <strain evidence="11 12">DSM 25584</strain>
    </source>
</reference>
<evidence type="ECO:0000256" key="8">
    <source>
        <dbReference type="ARBA" id="ARBA00023002"/>
    </source>
</evidence>
<gene>
    <name evidence="11" type="ORF">SAMN05216241_10389</name>
</gene>
<evidence type="ECO:0000256" key="5">
    <source>
        <dbReference type="ARBA" id="ARBA00022630"/>
    </source>
</evidence>
<evidence type="ECO:0000256" key="2">
    <source>
        <dbReference type="ARBA" id="ARBA00004950"/>
    </source>
</evidence>
<dbReference type="NCBIfam" id="NF005701">
    <property type="entry name" value="PRK07512.1"/>
    <property type="match status" value="1"/>
</dbReference>
<comment type="catalytic activity">
    <reaction evidence="9">
        <text>L-aspartate + O2 = iminosuccinate + H2O2</text>
        <dbReference type="Rhea" id="RHEA:25876"/>
        <dbReference type="ChEBI" id="CHEBI:15379"/>
        <dbReference type="ChEBI" id="CHEBI:16240"/>
        <dbReference type="ChEBI" id="CHEBI:29991"/>
        <dbReference type="ChEBI" id="CHEBI:77875"/>
        <dbReference type="EC" id="1.4.3.16"/>
    </reaction>
    <physiologicalReaction direction="left-to-right" evidence="9">
        <dbReference type="Rhea" id="RHEA:25877"/>
    </physiologicalReaction>
</comment>
<protein>
    <recommendedName>
        <fullName evidence="4">L-aspartate oxidase</fullName>
        <ecNumber evidence="4">1.4.3.16</ecNumber>
    </recommendedName>
</protein>
<dbReference type="UniPathway" id="UPA00253">
    <property type="reaction ID" value="UER00326"/>
</dbReference>